<dbReference type="STRING" id="1123231.SAMN02745189_02487"/>
<evidence type="ECO:0000313" key="1">
    <source>
        <dbReference type="EMBL" id="SHM62022.1"/>
    </source>
</evidence>
<sequence>MDKETMLKEIESKLKVVNKGVLNPEDFSDDHKEEIEEYHKMVTTRNEISPMEQSAILEELSKLRK</sequence>
<organism evidence="1 2">
    <name type="scientific">Lacicoccus alkaliphilus DSM 16010</name>
    <dbReference type="NCBI Taxonomy" id="1123231"/>
    <lineage>
        <taxon>Bacteria</taxon>
        <taxon>Bacillati</taxon>
        <taxon>Bacillota</taxon>
        <taxon>Bacilli</taxon>
        <taxon>Bacillales</taxon>
        <taxon>Salinicoccaceae</taxon>
        <taxon>Lacicoccus</taxon>
    </lineage>
</organism>
<accession>A0A1M7K9P8</accession>
<keyword evidence="2" id="KW-1185">Reference proteome</keyword>
<dbReference type="InterPro" id="IPR009507">
    <property type="entry name" value="UPF0435"/>
</dbReference>
<dbReference type="OrthoDB" id="2353831at2"/>
<dbReference type="Pfam" id="PF06569">
    <property type="entry name" value="DUF1128"/>
    <property type="match status" value="1"/>
</dbReference>
<dbReference type="EMBL" id="FRCF01000016">
    <property type="protein sequence ID" value="SHM62022.1"/>
    <property type="molecule type" value="Genomic_DNA"/>
</dbReference>
<gene>
    <name evidence="1" type="ORF">SAMN02745189_02487</name>
</gene>
<dbReference type="RefSeq" id="WP_084670207.1">
    <property type="nucleotide sequence ID" value="NZ_FRCF01000016.1"/>
</dbReference>
<dbReference type="Proteomes" id="UP000184206">
    <property type="component" value="Unassembled WGS sequence"/>
</dbReference>
<name>A0A1M7K9P8_9BACL</name>
<evidence type="ECO:0000313" key="2">
    <source>
        <dbReference type="Proteomes" id="UP000184206"/>
    </source>
</evidence>
<reference evidence="1 2" key="1">
    <citation type="submission" date="2016-11" db="EMBL/GenBank/DDBJ databases">
        <authorList>
            <person name="Jaros S."/>
            <person name="Januszkiewicz K."/>
            <person name="Wedrychowicz H."/>
        </authorList>
    </citation>
    <scope>NUCLEOTIDE SEQUENCE [LARGE SCALE GENOMIC DNA]</scope>
    <source>
        <strain evidence="1 2">DSM 16010</strain>
    </source>
</reference>
<proteinExistence type="predicted"/>
<protein>
    <submittedName>
        <fullName evidence="1">Uncharacterized protein YfkK, UPF0435 family</fullName>
    </submittedName>
</protein>
<dbReference type="AlphaFoldDB" id="A0A1M7K9P8"/>